<keyword evidence="8" id="KW-0689">Ribosomal protein</keyword>
<dbReference type="GO" id="GO:0033316">
    <property type="term" value="P:meiotic spindle assembly checkpoint signaling"/>
    <property type="evidence" value="ECO:0007669"/>
    <property type="project" value="TreeGrafter"/>
</dbReference>
<feature type="domain" description="Protein kinase" evidence="14">
    <location>
        <begin position="315"/>
        <end position="604"/>
    </location>
</feature>
<dbReference type="GO" id="GO:1990904">
    <property type="term" value="C:ribonucleoprotein complex"/>
    <property type="evidence" value="ECO:0007669"/>
    <property type="project" value="UniProtKB-KW"/>
</dbReference>
<feature type="region of interest" description="Disordered" evidence="13">
    <location>
        <begin position="314"/>
        <end position="349"/>
    </location>
</feature>
<dbReference type="GO" id="GO:0005524">
    <property type="term" value="F:ATP binding"/>
    <property type="evidence" value="ECO:0007669"/>
    <property type="project" value="UniProtKB-KW"/>
</dbReference>
<evidence type="ECO:0000313" key="15">
    <source>
        <dbReference type="EMBL" id="EPB72650.1"/>
    </source>
</evidence>
<organism evidence="15 16">
    <name type="scientific">Ancylostoma ceylanicum</name>
    <dbReference type="NCBI Taxonomy" id="53326"/>
    <lineage>
        <taxon>Eukaryota</taxon>
        <taxon>Metazoa</taxon>
        <taxon>Ecdysozoa</taxon>
        <taxon>Nematoda</taxon>
        <taxon>Chromadorea</taxon>
        <taxon>Rhabditida</taxon>
        <taxon>Rhabditina</taxon>
        <taxon>Rhabditomorpha</taxon>
        <taxon>Strongyloidea</taxon>
        <taxon>Ancylostomatidae</taxon>
        <taxon>Ancylostomatinae</taxon>
        <taxon>Ancylostoma</taxon>
    </lineage>
</organism>
<evidence type="ECO:0000256" key="5">
    <source>
        <dbReference type="ARBA" id="ARBA00022741"/>
    </source>
</evidence>
<evidence type="ECO:0000256" key="2">
    <source>
        <dbReference type="ARBA" id="ARBA00010528"/>
    </source>
</evidence>
<dbReference type="PROSITE" id="PS00108">
    <property type="entry name" value="PROTEIN_KINASE_ST"/>
    <property type="match status" value="1"/>
</dbReference>
<evidence type="ECO:0000313" key="16">
    <source>
        <dbReference type="Proteomes" id="UP000054495"/>
    </source>
</evidence>
<protein>
    <recommendedName>
        <fullName evidence="11">Large ribosomal subunit protein uL4m</fullName>
    </recommendedName>
    <alternativeName>
        <fullName evidence="12">39S ribosomal protein L4, mitochondrial</fullName>
    </alternativeName>
</protein>
<dbReference type="SUPFAM" id="SSF52166">
    <property type="entry name" value="Ribosomal protein L4"/>
    <property type="match status" value="1"/>
</dbReference>
<evidence type="ECO:0000256" key="1">
    <source>
        <dbReference type="ARBA" id="ARBA00004173"/>
    </source>
</evidence>
<dbReference type="GO" id="GO:0005840">
    <property type="term" value="C:ribosome"/>
    <property type="evidence" value="ECO:0007669"/>
    <property type="project" value="UniProtKB-KW"/>
</dbReference>
<dbReference type="PANTHER" id="PTHR22974">
    <property type="entry name" value="MIXED LINEAGE PROTEIN KINASE"/>
    <property type="match status" value="1"/>
</dbReference>
<feature type="region of interest" description="Disordered" evidence="13">
    <location>
        <begin position="367"/>
        <end position="396"/>
    </location>
</feature>
<feature type="compositionally biased region" description="Polar residues" evidence="13">
    <location>
        <begin position="35"/>
        <end position="47"/>
    </location>
</feature>
<evidence type="ECO:0000256" key="3">
    <source>
        <dbReference type="ARBA" id="ARBA00022527"/>
    </source>
</evidence>
<evidence type="ECO:0000256" key="8">
    <source>
        <dbReference type="ARBA" id="ARBA00022980"/>
    </source>
</evidence>
<dbReference type="Gene3D" id="3.40.1370.10">
    <property type="match status" value="1"/>
</dbReference>
<proteinExistence type="inferred from homology"/>
<dbReference type="SMART" id="SM00220">
    <property type="entry name" value="S_TKc"/>
    <property type="match status" value="1"/>
</dbReference>
<evidence type="ECO:0000256" key="6">
    <source>
        <dbReference type="ARBA" id="ARBA00022777"/>
    </source>
</evidence>
<evidence type="ECO:0000256" key="13">
    <source>
        <dbReference type="SAM" id="MobiDB-lite"/>
    </source>
</evidence>
<dbReference type="EMBL" id="KE125032">
    <property type="protein sequence ID" value="EPB72650.1"/>
    <property type="molecule type" value="Genomic_DNA"/>
</dbReference>
<accession>A0A0D6LKP8</accession>
<gene>
    <name evidence="15" type="ORF">ANCCEY_08244</name>
</gene>
<reference evidence="15 16" key="1">
    <citation type="submission" date="2013-05" db="EMBL/GenBank/DDBJ databases">
        <title>Draft genome of the parasitic nematode Anyclostoma ceylanicum.</title>
        <authorList>
            <person name="Mitreva M."/>
        </authorList>
    </citation>
    <scope>NUCLEOTIDE SEQUENCE [LARGE SCALE GENOMIC DNA]</scope>
</reference>
<keyword evidence="7" id="KW-0067">ATP-binding</keyword>
<evidence type="ECO:0000259" key="14">
    <source>
        <dbReference type="PROSITE" id="PS50011"/>
    </source>
</evidence>
<evidence type="ECO:0000256" key="9">
    <source>
        <dbReference type="ARBA" id="ARBA00023128"/>
    </source>
</evidence>
<feature type="compositionally biased region" description="Polar residues" evidence="13">
    <location>
        <begin position="367"/>
        <end position="379"/>
    </location>
</feature>
<sequence length="673" mass="75130">MLGRVLSPSMSISSLRRAVDFSSAASDFSIRSPDASRTPSSTQSSKVLKSPFAEVPQAWLTSFDAVEDRKLGIVDLHPDIFRVSPRLDILHRNLTWQSVYRNVQLTKQLTRAEMPGGGRKPWPQKKTGRAHVGSIRSPQFIHGGFANGVRGPRTWFYILPDPVRLKGLCVALTLKHAQDCLHVVDRLDQLPTDADGQFLHDLADHRNWGYSVLFVNDTDEIGGGLATAIEQIPSFTAMPVYGLNCFSLMKYESVVFSRSALALLEERLLKQFNRAGPLNKKCRLTMSAHDGEQVSLAQRIVALQARNRRRLHMYEASRTSQSEGNKENSLLSSSMTSRQNKTAPPGEMFDMSKLNDSLGVVRHNMSSNSAVDNGVNTSRPLREHHHATPRQSSQLSIIPEKVVHGESELRESENTLYVVMEKGDIDLATFLKTRRTEIDSAFIKYHWNEMLRCVKVIHDRKIVHSDLKPANFLLVKGSLKLIDFGIAAGIPNDMTAAIKESQMGTLSYMAPEVLQGTSGDGKYKIPLKADVWSLGCILYNIVYGHLPFPMKSQAAKMVAIVSDDYVIDFPDCHEPLLVDVMKRCLVRDVRNRADINELLEHPYLTGRVSGSSSRAASPNSSSCGAQLDFLAIARELQNNTPNTMARRLEELTKVRRSVCGDEPDHTRKTLDFN</sequence>
<dbReference type="AlphaFoldDB" id="A0A0D6LKP8"/>
<comment type="similarity">
    <text evidence="2">Belongs to the universal ribosomal protein uL4 family.</text>
</comment>
<evidence type="ECO:0000256" key="10">
    <source>
        <dbReference type="ARBA" id="ARBA00023274"/>
    </source>
</evidence>
<dbReference type="PANTHER" id="PTHR22974:SF21">
    <property type="entry name" value="DUAL SPECIFICITY PROTEIN KINASE TTK"/>
    <property type="match status" value="1"/>
</dbReference>
<dbReference type="Pfam" id="PF00069">
    <property type="entry name" value="Pkinase"/>
    <property type="match status" value="1"/>
</dbReference>
<keyword evidence="9" id="KW-0496">Mitochondrion</keyword>
<dbReference type="InterPro" id="IPR011009">
    <property type="entry name" value="Kinase-like_dom_sf"/>
</dbReference>
<dbReference type="FunFam" id="3.40.1370.10:FF:000005">
    <property type="entry name" value="39S ribosomal protein L4, mitochondrial"/>
    <property type="match status" value="1"/>
</dbReference>
<dbReference type="GO" id="GO:0004674">
    <property type="term" value="F:protein serine/threonine kinase activity"/>
    <property type="evidence" value="ECO:0007669"/>
    <property type="project" value="UniProtKB-KW"/>
</dbReference>
<dbReference type="GO" id="GO:0007094">
    <property type="term" value="P:mitotic spindle assembly checkpoint signaling"/>
    <property type="evidence" value="ECO:0007669"/>
    <property type="project" value="TreeGrafter"/>
</dbReference>
<name>A0A0D6LKP8_9BILA</name>
<comment type="subcellular location">
    <subcellularLocation>
        <location evidence="1">Mitochondrion</location>
    </subcellularLocation>
</comment>
<keyword evidence="4" id="KW-0808">Transferase</keyword>
<keyword evidence="6" id="KW-0418">Kinase</keyword>
<keyword evidence="16" id="KW-1185">Reference proteome</keyword>
<dbReference type="SUPFAM" id="SSF56112">
    <property type="entry name" value="Protein kinase-like (PK-like)"/>
    <property type="match status" value="1"/>
</dbReference>
<dbReference type="InterPro" id="IPR002136">
    <property type="entry name" value="Ribosomal_uL4"/>
</dbReference>
<evidence type="ECO:0000256" key="4">
    <source>
        <dbReference type="ARBA" id="ARBA00022679"/>
    </source>
</evidence>
<dbReference type="GO" id="GO:0004712">
    <property type="term" value="F:protein serine/threonine/tyrosine kinase activity"/>
    <property type="evidence" value="ECO:0007669"/>
    <property type="project" value="TreeGrafter"/>
</dbReference>
<dbReference type="GO" id="GO:0007059">
    <property type="term" value="P:chromosome segregation"/>
    <property type="evidence" value="ECO:0007669"/>
    <property type="project" value="TreeGrafter"/>
</dbReference>
<dbReference type="InterPro" id="IPR000719">
    <property type="entry name" value="Prot_kinase_dom"/>
</dbReference>
<dbReference type="Pfam" id="PF00573">
    <property type="entry name" value="Ribosomal_L4"/>
    <property type="match status" value="1"/>
</dbReference>
<evidence type="ECO:0000256" key="12">
    <source>
        <dbReference type="ARBA" id="ARBA00082711"/>
    </source>
</evidence>
<dbReference type="InterPro" id="IPR023574">
    <property type="entry name" value="Ribosomal_uL4_dom_sf"/>
</dbReference>
<dbReference type="GO" id="GO:0005634">
    <property type="term" value="C:nucleus"/>
    <property type="evidence" value="ECO:0007669"/>
    <property type="project" value="TreeGrafter"/>
</dbReference>
<keyword evidence="5" id="KW-0547">Nucleotide-binding</keyword>
<dbReference type="GO" id="GO:0006412">
    <property type="term" value="P:translation"/>
    <property type="evidence" value="ECO:0007669"/>
    <property type="project" value="InterPro"/>
</dbReference>
<dbReference type="GO" id="GO:0005743">
    <property type="term" value="C:mitochondrial inner membrane"/>
    <property type="evidence" value="ECO:0007669"/>
    <property type="project" value="UniProtKB-ARBA"/>
</dbReference>
<keyword evidence="10" id="KW-0687">Ribonucleoprotein</keyword>
<keyword evidence="3" id="KW-0723">Serine/threonine-protein kinase</keyword>
<dbReference type="GO" id="GO:0000776">
    <property type="term" value="C:kinetochore"/>
    <property type="evidence" value="ECO:0007669"/>
    <property type="project" value="TreeGrafter"/>
</dbReference>
<evidence type="ECO:0000256" key="11">
    <source>
        <dbReference type="ARBA" id="ARBA00040565"/>
    </source>
</evidence>
<dbReference type="GO" id="GO:0003735">
    <property type="term" value="F:structural constituent of ribosome"/>
    <property type="evidence" value="ECO:0007669"/>
    <property type="project" value="InterPro"/>
</dbReference>
<feature type="compositionally biased region" description="Polar residues" evidence="13">
    <location>
        <begin position="317"/>
        <end position="342"/>
    </location>
</feature>
<dbReference type="Gene3D" id="1.10.510.10">
    <property type="entry name" value="Transferase(Phosphotransferase) domain 1"/>
    <property type="match status" value="1"/>
</dbReference>
<evidence type="ECO:0000256" key="7">
    <source>
        <dbReference type="ARBA" id="ARBA00022840"/>
    </source>
</evidence>
<feature type="region of interest" description="Disordered" evidence="13">
    <location>
        <begin position="29"/>
        <end position="48"/>
    </location>
</feature>
<dbReference type="InterPro" id="IPR008271">
    <property type="entry name" value="Ser/Thr_kinase_AS"/>
</dbReference>
<dbReference type="Proteomes" id="UP000054495">
    <property type="component" value="Unassembled WGS sequence"/>
</dbReference>
<dbReference type="GO" id="GO:0034501">
    <property type="term" value="P:protein localization to kinetochore"/>
    <property type="evidence" value="ECO:0007669"/>
    <property type="project" value="TreeGrafter"/>
</dbReference>
<dbReference type="PROSITE" id="PS50011">
    <property type="entry name" value="PROTEIN_KINASE_DOM"/>
    <property type="match status" value="1"/>
</dbReference>